<dbReference type="RefSeq" id="WP_088645113.1">
    <property type="nucleotide sequence ID" value="NZ_MZMV01000030.1"/>
</dbReference>
<comment type="caution">
    <text evidence="1">The sequence shown here is derived from an EMBL/GenBank/DDBJ whole genome shotgun (WGS) entry which is preliminary data.</text>
</comment>
<dbReference type="SUPFAM" id="SSF56219">
    <property type="entry name" value="DNase I-like"/>
    <property type="match status" value="1"/>
</dbReference>
<dbReference type="OrthoDB" id="3523129at2"/>
<dbReference type="AlphaFoldDB" id="A0A246RLB6"/>
<dbReference type="Gene3D" id="3.60.10.10">
    <property type="entry name" value="Endonuclease/exonuclease/phosphatase"/>
    <property type="match status" value="1"/>
</dbReference>
<sequence>MTRISIALFNFENGGLRDGHHYLKPLVDAFREVTTPPALILLCEAKQWQANGNQPLHQAAELLADRFATPYVGVLGHDPRGPMPPAILYDPTLLTLRSWYDPADRNAFDDKRNVAHFAVRSSGEHPDSRTEFLAFVAHWDVHCGIRRRQQAALLDRYGDAPLPVIGGGDLNATASGPHLPQRDWTIANYRARRQKGQRMPDGTWVADTDAVDHLVGRWNPHARTRTDGCGFHSVAELAWQADPAAALLPTVNDDVDAGGGLLIDWLLVNSAMLAHVIPHTYRVHVPLCRPYPSDHRLVTADLHFDTLNTPSSP</sequence>
<reference evidence="1 2" key="1">
    <citation type="submission" date="2017-03" db="EMBL/GenBank/DDBJ databases">
        <title>Whole genome sequence of Micromonospora wenchangensis, isolated from mangrove soil.</title>
        <authorList>
            <person name="Yang H."/>
        </authorList>
    </citation>
    <scope>NUCLEOTIDE SEQUENCE [LARGE SCALE GENOMIC DNA]</scope>
    <source>
        <strain evidence="1 2">CCTCC AA 2012002</strain>
    </source>
</reference>
<proteinExistence type="predicted"/>
<protein>
    <recommendedName>
        <fullName evidence="3">Endonuclease/exonuclease/phosphatase domain-containing protein</fullName>
    </recommendedName>
</protein>
<evidence type="ECO:0008006" key="3">
    <source>
        <dbReference type="Google" id="ProtNLM"/>
    </source>
</evidence>
<dbReference type="Proteomes" id="UP000197174">
    <property type="component" value="Unassembled WGS sequence"/>
</dbReference>
<gene>
    <name evidence="1" type="ORF">B5D80_18345</name>
</gene>
<name>A0A246RLB6_9ACTN</name>
<dbReference type="InterPro" id="IPR036691">
    <property type="entry name" value="Endo/exonu/phosph_ase_sf"/>
</dbReference>
<accession>A0A246RLB6</accession>
<evidence type="ECO:0000313" key="2">
    <source>
        <dbReference type="Proteomes" id="UP000197174"/>
    </source>
</evidence>
<dbReference type="EMBL" id="MZMV01000030">
    <property type="protein sequence ID" value="OWV05213.1"/>
    <property type="molecule type" value="Genomic_DNA"/>
</dbReference>
<organism evidence="1 2">
    <name type="scientific">Micromonospora wenchangensis</name>
    <dbReference type="NCBI Taxonomy" id="1185415"/>
    <lineage>
        <taxon>Bacteria</taxon>
        <taxon>Bacillati</taxon>
        <taxon>Actinomycetota</taxon>
        <taxon>Actinomycetes</taxon>
        <taxon>Micromonosporales</taxon>
        <taxon>Micromonosporaceae</taxon>
        <taxon>Micromonospora</taxon>
    </lineage>
</organism>
<keyword evidence="2" id="KW-1185">Reference proteome</keyword>
<evidence type="ECO:0000313" key="1">
    <source>
        <dbReference type="EMBL" id="OWV05213.1"/>
    </source>
</evidence>